<dbReference type="GO" id="GO:0009847">
    <property type="term" value="P:spore germination"/>
    <property type="evidence" value="ECO:0007669"/>
    <property type="project" value="InterPro"/>
</dbReference>
<feature type="transmembrane region" description="Helical" evidence="8">
    <location>
        <begin position="306"/>
        <end position="323"/>
    </location>
</feature>
<evidence type="ECO:0000313" key="9">
    <source>
        <dbReference type="EMBL" id="TGJ77774.1"/>
    </source>
</evidence>
<dbReference type="OrthoDB" id="1675410at2"/>
<feature type="transmembrane region" description="Helical" evidence="8">
    <location>
        <begin position="12"/>
        <end position="34"/>
    </location>
</feature>
<evidence type="ECO:0000256" key="7">
    <source>
        <dbReference type="ARBA" id="ARBA00023136"/>
    </source>
</evidence>
<keyword evidence="4" id="KW-0309">Germination</keyword>
<comment type="caution">
    <text evidence="9">The sequence shown here is derived from an EMBL/GenBank/DDBJ whole genome shotgun (WGS) entry which is preliminary data.</text>
</comment>
<keyword evidence="10" id="KW-1185">Reference proteome</keyword>
<keyword evidence="6 8" id="KW-1133">Transmembrane helix</keyword>
<comment type="subcellular location">
    <subcellularLocation>
        <location evidence="1">Membrane</location>
        <topology evidence="1">Multi-pass membrane protein</topology>
    </subcellularLocation>
</comment>
<evidence type="ECO:0000256" key="2">
    <source>
        <dbReference type="ARBA" id="ARBA00007998"/>
    </source>
</evidence>
<feature type="transmembrane region" description="Helical" evidence="8">
    <location>
        <begin position="381"/>
        <end position="402"/>
    </location>
</feature>
<dbReference type="RefSeq" id="WP_135656752.1">
    <property type="nucleotide sequence ID" value="NZ_JAJUFJ010000004.1"/>
</dbReference>
<keyword evidence="5 8" id="KW-0812">Transmembrane</keyword>
<dbReference type="InterPro" id="IPR004761">
    <property type="entry name" value="Spore_GerAB"/>
</dbReference>
<evidence type="ECO:0000256" key="5">
    <source>
        <dbReference type="ARBA" id="ARBA00022692"/>
    </source>
</evidence>
<gene>
    <name evidence="9" type="primary">yndE_1</name>
    <name evidence="9" type="ORF">CAGA_01760</name>
</gene>
<feature type="transmembrane region" description="Helical" evidence="8">
    <location>
        <begin position="117"/>
        <end position="137"/>
    </location>
</feature>
<dbReference type="Gene3D" id="1.20.1740.10">
    <property type="entry name" value="Amino acid/polyamine transporter I"/>
    <property type="match status" value="1"/>
</dbReference>
<dbReference type="PANTHER" id="PTHR34975:SF2">
    <property type="entry name" value="SPORE GERMINATION PROTEIN A2"/>
    <property type="match status" value="1"/>
</dbReference>
<name>A0A4Z0Y233_9FIRM</name>
<evidence type="ECO:0000256" key="6">
    <source>
        <dbReference type="ARBA" id="ARBA00022989"/>
    </source>
</evidence>
<feature type="transmembrane region" description="Helical" evidence="8">
    <location>
        <begin position="220"/>
        <end position="244"/>
    </location>
</feature>
<feature type="transmembrane region" description="Helical" evidence="8">
    <location>
        <begin position="273"/>
        <end position="294"/>
    </location>
</feature>
<evidence type="ECO:0000256" key="1">
    <source>
        <dbReference type="ARBA" id="ARBA00004141"/>
    </source>
</evidence>
<evidence type="ECO:0000256" key="8">
    <source>
        <dbReference type="SAM" id="Phobius"/>
    </source>
</evidence>
<comment type="similarity">
    <text evidence="2">Belongs to the amino acid-polyamine-organocation (APC) superfamily. Spore germination protein (SGP) (TC 2.A.3.9) family.</text>
</comment>
<evidence type="ECO:0000256" key="4">
    <source>
        <dbReference type="ARBA" id="ARBA00022544"/>
    </source>
</evidence>
<organism evidence="9 10">
    <name type="scientific">Caproiciproducens galactitolivorans</name>
    <dbReference type="NCBI Taxonomy" id="642589"/>
    <lineage>
        <taxon>Bacteria</taxon>
        <taxon>Bacillati</taxon>
        <taxon>Bacillota</taxon>
        <taxon>Clostridia</taxon>
        <taxon>Eubacteriales</taxon>
        <taxon>Acutalibacteraceae</taxon>
        <taxon>Caproiciproducens</taxon>
    </lineage>
</organism>
<dbReference type="NCBIfam" id="TIGR00912">
    <property type="entry name" value="2A0309"/>
    <property type="match status" value="1"/>
</dbReference>
<dbReference type="PANTHER" id="PTHR34975">
    <property type="entry name" value="SPORE GERMINATION PROTEIN A2"/>
    <property type="match status" value="1"/>
</dbReference>
<keyword evidence="3" id="KW-0813">Transport</keyword>
<evidence type="ECO:0000313" key="10">
    <source>
        <dbReference type="Proteomes" id="UP000297714"/>
    </source>
</evidence>
<sequence>MDKVKINNHQVFSLVADYTIGTTILSIISGVAEYAAQDAWIVALITPLMGFPFLLIYFYLAKLFPGKTLVGILQDVFGKWLGTILSAYIVFVCFLSVSQVVFYIGNFMKTEYMTETPLYAFNTFLIIAMAIGLMYGLECIARTSEIFFYIITFLVLLVIILDLPNVKKENLFPVAENGIIPILKGCLYLNSYVAWPLIVFMMFCPINVEDIQKTRKSFFYGYYWASFLNFLCTIMSILILGATITAQTNYPTYLISKEIDVSVITRVEGIVTFSWMCSEFIKVSVYFYAGLVGFTQILELKDYKKMIIPISIVLLVFSGVVYPDAQYQNMWDSTMWELLIGFIAAVLPITIIIMKKIKDGVRHIQTMKINEKEHYDSVQSLFYLGLAAFIIILSFFLIKFLLM</sequence>
<protein>
    <submittedName>
        <fullName evidence="9">Spore germination protein YndE</fullName>
    </submittedName>
</protein>
<dbReference type="Proteomes" id="UP000297714">
    <property type="component" value="Unassembled WGS sequence"/>
</dbReference>
<dbReference type="AlphaFoldDB" id="A0A4Z0Y233"/>
<proteinExistence type="inferred from homology"/>
<feature type="transmembrane region" description="Helical" evidence="8">
    <location>
        <begin position="187"/>
        <end position="208"/>
    </location>
</feature>
<keyword evidence="7 8" id="KW-0472">Membrane</keyword>
<evidence type="ECO:0000256" key="3">
    <source>
        <dbReference type="ARBA" id="ARBA00022448"/>
    </source>
</evidence>
<feature type="transmembrane region" description="Helical" evidence="8">
    <location>
        <begin position="146"/>
        <end position="167"/>
    </location>
</feature>
<dbReference type="Pfam" id="PF03845">
    <property type="entry name" value="Spore_permease"/>
    <property type="match status" value="1"/>
</dbReference>
<feature type="transmembrane region" description="Helical" evidence="8">
    <location>
        <begin position="80"/>
        <end position="105"/>
    </location>
</feature>
<feature type="transmembrane region" description="Helical" evidence="8">
    <location>
        <begin position="335"/>
        <end position="354"/>
    </location>
</feature>
<accession>A0A4Z0Y233</accession>
<reference evidence="9 10" key="1">
    <citation type="submission" date="2019-04" db="EMBL/GenBank/DDBJ databases">
        <authorList>
            <person name="Poehlein A."/>
            <person name="Bengelsdorf F.R."/>
            <person name="Duerre P."/>
            <person name="Daniel R."/>
        </authorList>
    </citation>
    <scope>NUCLEOTIDE SEQUENCE [LARGE SCALE GENOMIC DNA]</scope>
    <source>
        <strain evidence="9 10">BS-1</strain>
    </source>
</reference>
<feature type="transmembrane region" description="Helical" evidence="8">
    <location>
        <begin position="40"/>
        <end position="60"/>
    </location>
</feature>
<dbReference type="GO" id="GO:0016020">
    <property type="term" value="C:membrane"/>
    <property type="evidence" value="ECO:0007669"/>
    <property type="project" value="UniProtKB-SubCell"/>
</dbReference>
<dbReference type="EMBL" id="SRMQ01000001">
    <property type="protein sequence ID" value="TGJ77774.1"/>
    <property type="molecule type" value="Genomic_DNA"/>
</dbReference>